<dbReference type="Pfam" id="PF02771">
    <property type="entry name" value="Acyl-CoA_dh_N"/>
    <property type="match status" value="1"/>
</dbReference>
<dbReference type="InterPro" id="IPR046373">
    <property type="entry name" value="Acyl-CoA_Oxase/DH_mid-dom_sf"/>
</dbReference>
<evidence type="ECO:0000256" key="1">
    <source>
        <dbReference type="ARBA" id="ARBA00001974"/>
    </source>
</evidence>
<dbReference type="Gene3D" id="1.20.140.10">
    <property type="entry name" value="Butyryl-CoA Dehydrogenase, subunit A, domain 3"/>
    <property type="match status" value="1"/>
</dbReference>
<evidence type="ECO:0000259" key="7">
    <source>
        <dbReference type="Pfam" id="PF02770"/>
    </source>
</evidence>
<dbReference type="Pfam" id="PF02770">
    <property type="entry name" value="Acyl-CoA_dh_M"/>
    <property type="match status" value="1"/>
</dbReference>
<dbReference type="InterPro" id="IPR009075">
    <property type="entry name" value="AcylCo_DH/oxidase_C"/>
</dbReference>
<dbReference type="PANTHER" id="PTHR43884:SF20">
    <property type="entry name" value="ACYL-COA DEHYDROGENASE FADE28"/>
    <property type="match status" value="1"/>
</dbReference>
<keyword evidence="4" id="KW-0274">FAD</keyword>
<reference evidence="9" key="1">
    <citation type="submission" date="2018-05" db="EMBL/GenBank/DDBJ databases">
        <authorList>
            <person name="Lanie J.A."/>
            <person name="Ng W.-L."/>
            <person name="Kazmierczak K.M."/>
            <person name="Andrzejewski T.M."/>
            <person name="Davidsen T.M."/>
            <person name="Wayne K.J."/>
            <person name="Tettelin H."/>
            <person name="Glass J.I."/>
            <person name="Rusch D."/>
            <person name="Podicherti R."/>
            <person name="Tsui H.-C.T."/>
            <person name="Winkler M.E."/>
        </authorList>
    </citation>
    <scope>NUCLEOTIDE SEQUENCE</scope>
</reference>
<evidence type="ECO:0000259" key="8">
    <source>
        <dbReference type="Pfam" id="PF02771"/>
    </source>
</evidence>
<comment type="cofactor">
    <cofactor evidence="1">
        <name>FAD</name>
        <dbReference type="ChEBI" id="CHEBI:57692"/>
    </cofactor>
</comment>
<feature type="domain" description="Acyl-CoA oxidase/dehydrogenase middle" evidence="7">
    <location>
        <begin position="176"/>
        <end position="264"/>
    </location>
</feature>
<dbReference type="InterPro" id="IPR009100">
    <property type="entry name" value="AcylCoA_DH/oxidase_NM_dom_sf"/>
</dbReference>
<dbReference type="EMBL" id="UINC01001289">
    <property type="protein sequence ID" value="SUZ76716.1"/>
    <property type="molecule type" value="Genomic_DNA"/>
</dbReference>
<evidence type="ECO:0000256" key="2">
    <source>
        <dbReference type="ARBA" id="ARBA00009347"/>
    </source>
</evidence>
<dbReference type="SUPFAM" id="SSF56645">
    <property type="entry name" value="Acyl-CoA dehydrogenase NM domain-like"/>
    <property type="match status" value="1"/>
</dbReference>
<feature type="domain" description="Acyl-CoA dehydrogenase/oxidase N-terminal" evidence="8">
    <location>
        <begin position="54"/>
        <end position="168"/>
    </location>
</feature>
<dbReference type="GO" id="GO:0050660">
    <property type="term" value="F:flavin adenine dinucleotide binding"/>
    <property type="evidence" value="ECO:0007669"/>
    <property type="project" value="InterPro"/>
</dbReference>
<dbReference type="InterPro" id="IPR037069">
    <property type="entry name" value="AcylCoA_DH/ox_N_sf"/>
</dbReference>
<name>A0A381QBM4_9ZZZZ</name>
<dbReference type="AlphaFoldDB" id="A0A381QBM4"/>
<accession>A0A381QBM4</accession>
<keyword evidence="3" id="KW-0285">Flavoprotein</keyword>
<evidence type="ECO:0000256" key="3">
    <source>
        <dbReference type="ARBA" id="ARBA00022630"/>
    </source>
</evidence>
<evidence type="ECO:0000313" key="9">
    <source>
        <dbReference type="EMBL" id="SUZ76716.1"/>
    </source>
</evidence>
<gene>
    <name evidence="9" type="ORF">METZ01_LOCUS29570</name>
</gene>
<sequence length="429" mass="46549">MPGRNHGLAHVLAWSSHRSTKVQFANTVEYDTEPHVEHGGQNDTRGNKMPMILNEEQNQLKDMAKSFCTDKAPIDQLRRLRDEDNADGFDRETWSAMTELGFAGAPFPEEHGGIGFGYKGLGVITEETGRTLSASPLFASVWLGGTAVNIGGSVDQKTEILPKVVAGELLLALALEESHRHDPYGIATSASASGDGYTISGSKKFVLDGHVADQLIVVARTAGSPGEREGLTLFLVDREAEGVSVTRTRMVDSRNAANIDFNNVAVTSEARIGDEGKGADILDPTLDIGRIGIAAEMLGSTQECFERTVQYLKDREQFGVPIGSFQALKHRAANMFCEVELSKSVVLEALTALDEERDASEIAKLASLTKAKVGETFHTVSREGIQMHGGIGMTDEFDIGFFIKRAAVTEQTLGDVNFHRNRYGDLEGY</sequence>
<dbReference type="Gene3D" id="2.40.110.10">
    <property type="entry name" value="Butyryl-CoA Dehydrogenase, subunit A, domain 2"/>
    <property type="match status" value="1"/>
</dbReference>
<dbReference type="Gene3D" id="1.10.540.10">
    <property type="entry name" value="Acyl-CoA dehydrogenase/oxidase, N-terminal domain"/>
    <property type="match status" value="1"/>
</dbReference>
<evidence type="ECO:0008006" key="10">
    <source>
        <dbReference type="Google" id="ProtNLM"/>
    </source>
</evidence>
<evidence type="ECO:0000256" key="4">
    <source>
        <dbReference type="ARBA" id="ARBA00022827"/>
    </source>
</evidence>
<dbReference type="SUPFAM" id="SSF47203">
    <property type="entry name" value="Acyl-CoA dehydrogenase C-terminal domain-like"/>
    <property type="match status" value="1"/>
</dbReference>
<comment type="similarity">
    <text evidence="2">Belongs to the acyl-CoA dehydrogenase family.</text>
</comment>
<dbReference type="InterPro" id="IPR006091">
    <property type="entry name" value="Acyl-CoA_Oxase/DH_mid-dom"/>
</dbReference>
<dbReference type="GO" id="GO:0003995">
    <property type="term" value="F:acyl-CoA dehydrogenase activity"/>
    <property type="evidence" value="ECO:0007669"/>
    <property type="project" value="TreeGrafter"/>
</dbReference>
<evidence type="ECO:0000259" key="6">
    <source>
        <dbReference type="Pfam" id="PF00441"/>
    </source>
</evidence>
<dbReference type="InterPro" id="IPR036250">
    <property type="entry name" value="AcylCo_DH-like_C"/>
</dbReference>
<dbReference type="CDD" id="cd00567">
    <property type="entry name" value="ACAD"/>
    <property type="match status" value="1"/>
</dbReference>
<feature type="domain" description="Acyl-CoA dehydrogenase/oxidase C-terminal" evidence="6">
    <location>
        <begin position="276"/>
        <end position="422"/>
    </location>
</feature>
<keyword evidence="5" id="KW-0560">Oxidoreductase</keyword>
<dbReference type="InterPro" id="IPR013786">
    <property type="entry name" value="AcylCoA_DH/ox_N"/>
</dbReference>
<dbReference type="Pfam" id="PF00441">
    <property type="entry name" value="Acyl-CoA_dh_1"/>
    <property type="match status" value="1"/>
</dbReference>
<dbReference type="PANTHER" id="PTHR43884">
    <property type="entry name" value="ACYL-COA DEHYDROGENASE"/>
    <property type="match status" value="1"/>
</dbReference>
<evidence type="ECO:0000256" key="5">
    <source>
        <dbReference type="ARBA" id="ARBA00023002"/>
    </source>
</evidence>
<protein>
    <recommendedName>
        <fullName evidence="10">Acyl-CoA dehydrogenase</fullName>
    </recommendedName>
</protein>
<proteinExistence type="inferred from homology"/>
<organism evidence="9">
    <name type="scientific">marine metagenome</name>
    <dbReference type="NCBI Taxonomy" id="408172"/>
    <lineage>
        <taxon>unclassified sequences</taxon>
        <taxon>metagenomes</taxon>
        <taxon>ecological metagenomes</taxon>
    </lineage>
</organism>